<dbReference type="Pfam" id="PF04851">
    <property type="entry name" value="ResIII"/>
    <property type="match status" value="1"/>
</dbReference>
<proteinExistence type="predicted"/>
<name>A0A3N4D446_9ACTN</name>
<gene>
    <name evidence="1" type="ORF">NCTC12967_01283</name>
</gene>
<dbReference type="OMA" id="DLCPHQD"/>
<dbReference type="InterPro" id="IPR014001">
    <property type="entry name" value="Helicase_ATP-bd"/>
</dbReference>
<evidence type="ECO:0000313" key="1">
    <source>
        <dbReference type="EMBL" id="VEH70002.1"/>
    </source>
</evidence>
<dbReference type="SUPFAM" id="SSF52540">
    <property type="entry name" value="P-loop containing nucleoside triphosphate hydrolases"/>
    <property type="match status" value="2"/>
</dbReference>
<dbReference type="PROSITE" id="PS51192">
    <property type="entry name" value="HELICASE_ATP_BIND_1"/>
    <property type="match status" value="1"/>
</dbReference>
<reference evidence="1 2" key="1">
    <citation type="submission" date="2018-12" db="EMBL/GenBank/DDBJ databases">
        <authorList>
            <consortium name="Pathogen Informatics"/>
        </authorList>
    </citation>
    <scope>NUCLEOTIDE SEQUENCE [LARGE SCALE GENOMIC DNA]</scope>
    <source>
        <strain evidence="1 2">NCTC12967</strain>
    </source>
</reference>
<dbReference type="InterPro" id="IPR027417">
    <property type="entry name" value="P-loop_NTPase"/>
</dbReference>
<dbReference type="GO" id="GO:0003677">
    <property type="term" value="F:DNA binding"/>
    <property type="evidence" value="ECO:0007669"/>
    <property type="project" value="InterPro"/>
</dbReference>
<dbReference type="GO" id="GO:0005524">
    <property type="term" value="F:ATP binding"/>
    <property type="evidence" value="ECO:0007669"/>
    <property type="project" value="InterPro"/>
</dbReference>
<dbReference type="InterPro" id="IPR050742">
    <property type="entry name" value="Helicase_Restrict-Modif_Enz"/>
</dbReference>
<dbReference type="GO" id="GO:0016787">
    <property type="term" value="F:hydrolase activity"/>
    <property type="evidence" value="ECO:0007669"/>
    <property type="project" value="InterPro"/>
</dbReference>
<dbReference type="EMBL" id="LR134406">
    <property type="protein sequence ID" value="VEH70002.1"/>
    <property type="molecule type" value="Genomic_DNA"/>
</dbReference>
<dbReference type="Gene3D" id="3.40.50.300">
    <property type="entry name" value="P-loop containing nucleotide triphosphate hydrolases"/>
    <property type="match status" value="2"/>
</dbReference>
<dbReference type="SMART" id="SM00487">
    <property type="entry name" value="DEXDc"/>
    <property type="match status" value="1"/>
</dbReference>
<dbReference type="Proteomes" id="UP000273044">
    <property type="component" value="Chromosome"/>
</dbReference>
<protein>
    <submittedName>
        <fullName evidence="1">DNA phosphorothioation system restriction enzyme</fullName>
    </submittedName>
</protein>
<accession>A0A3N4D446</accession>
<dbReference type="PANTHER" id="PTHR47396">
    <property type="entry name" value="TYPE I RESTRICTION ENZYME ECOKI R PROTEIN"/>
    <property type="match status" value="1"/>
</dbReference>
<keyword evidence="2" id="KW-1185">Reference proteome</keyword>
<dbReference type="PANTHER" id="PTHR47396:SF1">
    <property type="entry name" value="ATP-DEPENDENT HELICASE IRC3-RELATED"/>
    <property type="match status" value="1"/>
</dbReference>
<evidence type="ECO:0000313" key="2">
    <source>
        <dbReference type="Proteomes" id="UP000273044"/>
    </source>
</evidence>
<dbReference type="OrthoDB" id="9758243at2"/>
<dbReference type="InterPro" id="IPR006935">
    <property type="entry name" value="Helicase/UvrB_N"/>
</dbReference>
<organism evidence="1 2">
    <name type="scientific">Arachnia propionica</name>
    <dbReference type="NCBI Taxonomy" id="1750"/>
    <lineage>
        <taxon>Bacteria</taxon>
        <taxon>Bacillati</taxon>
        <taxon>Actinomycetota</taxon>
        <taxon>Actinomycetes</taxon>
        <taxon>Propionibacteriales</taxon>
        <taxon>Propionibacteriaceae</taxon>
        <taxon>Arachnia</taxon>
    </lineage>
</organism>
<dbReference type="CDD" id="cd18785">
    <property type="entry name" value="SF2_C"/>
    <property type="match status" value="1"/>
</dbReference>
<dbReference type="AlphaFoldDB" id="A0A3N4D446"/>
<dbReference type="GO" id="GO:0005829">
    <property type="term" value="C:cytosol"/>
    <property type="evidence" value="ECO:0007669"/>
    <property type="project" value="TreeGrafter"/>
</dbReference>
<sequence length="852" mass="92215">MPLRLHQREALDAWRRSISAGVSRGWIVLPPGAGKTMVGVRAIRESGRTGVIFSPNIAIRGQWQAAVPEVRCLTYQALANFGDDSGGSTQLARLHPNGRALVAELAATENLMIVLDECHHLLRTWGRLLAEVLGLLPDAVVLGLTATPATALTGAEATLENELFGEITYSANIPQVVAAGDLVPYQELGWLTSPTAAERDWLGEQQVRVQELLTHLSAPDRASVPLFEAVAKLQANVSWEELAATDERLTDALLRLAHAGYAEPPIGVAFGERHRRDPGIEDWVAVLNQWLLPLVDSPDPRDHALILEVREVLPSIGYRWTRRGISAAASTMDRVLARSASKALAAAEIVALEEENLGADLRALVVCDFERAAALPHGLRDVVTADSGSAWQTLKALAENPVGQRLEPLLVTAGVVAGTPSSSRALMDFAADRLPGHSLDTAEEEGLVRVLGWNVRQWVPVVTDFFQMGGTRLLIGTRGLLGEGWDAPGVNCLVDLTSATTPGAVVQLRGRSLRRDPENPAKVAINWSVACVADGVMGDADWRRLVRKHRGYLAPDEQGDLVDGVAHLADEFSEFRTPESDGIEAANVLAARRSRERDRVTEQWNDPRIRTGREVSVVRVSSRAKEPLTGSGFGDAAPRRLGPVLWPWALGAALVLAVLGLSWWAAAALVLTGVDLLIRVIRAGRRLTGLAANVGVGRVAKAVADALQARGLVSAGAGAVAVEIRGQELRCRLSGVPAEESAGFAEALDEALQPVSRPRYLISRLTADPPRLRDVLRLGLIGRETVLETWHPVPSVLASNRDRADAYLLAWRRWVGEGEVRYARSPEGEGITRAVRDIDPWRLTSAIRLHWE</sequence>